<comment type="subunit">
    <text evidence="12">Homodimer. Interacts with IFIH1 (via the CARD domains), the interaction is inhibited by viral infection.</text>
</comment>
<evidence type="ECO:0000256" key="12">
    <source>
        <dbReference type="ARBA" id="ARBA00046681"/>
    </source>
</evidence>
<evidence type="ECO:0000256" key="15">
    <source>
        <dbReference type="ARBA" id="ARBA00048898"/>
    </source>
</evidence>
<dbReference type="InterPro" id="IPR036117">
    <property type="entry name" value="DhaL_dom_sf"/>
</dbReference>
<dbReference type="GO" id="GO:0034012">
    <property type="term" value="F:FAD-AMP lyase (cyclizing) activity"/>
    <property type="evidence" value="ECO:0007669"/>
    <property type="project" value="UniProtKB-EC"/>
</dbReference>
<dbReference type="Gene3D" id="3.40.50.10440">
    <property type="entry name" value="Dihydroxyacetone kinase, domain 1"/>
    <property type="match status" value="1"/>
</dbReference>
<dbReference type="InterPro" id="IPR004007">
    <property type="entry name" value="DhaL_dom"/>
</dbReference>
<dbReference type="GO" id="GO:0004371">
    <property type="term" value="F:glycerone kinase activity"/>
    <property type="evidence" value="ECO:0007669"/>
    <property type="project" value="UniProtKB-EC"/>
</dbReference>
<dbReference type="SMART" id="SM01120">
    <property type="entry name" value="Dak2"/>
    <property type="match status" value="1"/>
</dbReference>
<comment type="function">
    <text evidence="11">Catalyzes both the phosphorylation of dihydroxyacetone and of glyceraldehyde, and the splitting of ribonucleoside diphosphate-X compounds among which FAD is the best substrate. Represses IFIH1-mediated cellular antiviral response.</text>
</comment>
<feature type="region of interest" description="Disordered" evidence="16">
    <location>
        <begin position="1"/>
        <end position="26"/>
    </location>
</feature>
<evidence type="ECO:0000256" key="10">
    <source>
        <dbReference type="ARBA" id="ARBA00032426"/>
    </source>
</evidence>
<evidence type="ECO:0000256" key="8">
    <source>
        <dbReference type="ARBA" id="ARBA00022840"/>
    </source>
</evidence>
<evidence type="ECO:0000256" key="6">
    <source>
        <dbReference type="ARBA" id="ARBA00022741"/>
    </source>
</evidence>
<dbReference type="InterPro" id="IPR050861">
    <property type="entry name" value="Dihydroxyacetone_Kinase"/>
</dbReference>
<dbReference type="SUPFAM" id="SSF101473">
    <property type="entry name" value="DhaL-like"/>
    <property type="match status" value="1"/>
</dbReference>
<evidence type="ECO:0000256" key="4">
    <source>
        <dbReference type="ARBA" id="ARBA00018932"/>
    </source>
</evidence>
<evidence type="ECO:0000256" key="9">
    <source>
        <dbReference type="ARBA" id="ARBA00023285"/>
    </source>
</evidence>
<comment type="catalytic activity">
    <reaction evidence="14">
        <text>FAD = riboflavin cyclic-4',5'-phosphate + AMP + H(+)</text>
        <dbReference type="Rhea" id="RHEA:13729"/>
        <dbReference type="ChEBI" id="CHEBI:15378"/>
        <dbReference type="ChEBI" id="CHEBI:57692"/>
        <dbReference type="ChEBI" id="CHEBI:76202"/>
        <dbReference type="ChEBI" id="CHEBI:456215"/>
        <dbReference type="EC" id="4.6.1.15"/>
    </reaction>
</comment>
<feature type="domain" description="DhaK" evidence="18">
    <location>
        <begin position="55"/>
        <end position="369"/>
    </location>
</feature>
<evidence type="ECO:0000256" key="14">
    <source>
        <dbReference type="ARBA" id="ARBA00048526"/>
    </source>
</evidence>
<dbReference type="EMBL" id="GEBQ01029470">
    <property type="protein sequence ID" value="JAT10507.1"/>
    <property type="molecule type" value="Transcribed_RNA"/>
</dbReference>
<feature type="domain" description="DhaL" evidence="17">
    <location>
        <begin position="421"/>
        <end position="607"/>
    </location>
</feature>
<dbReference type="PROSITE" id="PS51481">
    <property type="entry name" value="DHAK"/>
    <property type="match status" value="1"/>
</dbReference>
<dbReference type="SUPFAM" id="SSF82549">
    <property type="entry name" value="DAK1/DegV-like"/>
    <property type="match status" value="1"/>
</dbReference>
<sequence length="628" mass="68383">MMITREQPETTVGNTNGEKSNKSESLDDLRITSLDKMNKQVSFLKRVPLFDDSSDKTDVVDSYLEGVALQNRGLVVIKDFNIILRKDHEAMTEKVKILTGGATGLEPLHSGFIGPGMSTGAVFGDDTSSPSYMNILVALRVLGREHTRGVLVIVMNNLADRLNFGLACQKAAHEGINCLCLTVGDDCAGIDSGPVGKRGSCGIVFLLKIAGAMSEKEKSLYEMYWLMKSLNAGFLRTVNITIDSEVLTVGTGLKGEPGSYGTQTNSLSQATQEAITLLFSPDSPSSLFIKKEENVAIIINNFGKLSDFHFCLIVRKVLNFLHSMSVNIVRVYIGRFLSTSVSQGFSISILKLNDRLLNWLDFPVSVASWSNRGNTVAGISSGQDWFSYYNSFTLTEAALCSLEDPLKEKNLGAKFTFDQVVLSVRILVTVVDHVVDAEEHLNDLDTDLDYGTTIKKFMLGLKNEMDMKILNIVSPYGLLNDLADIAAASMGGVSGAVFNVLFASAAQAFLESSKQTAVDWEKWISACRMAREALMSYTHVRPGDRTILDTLHPFVEAFTEPTLSGLKVAVTAARAGAEKTATMNPQLATQPDPGAWILAEVLLVILSQLEIAFTNDKGSLESTSESEQ</sequence>
<dbReference type="Pfam" id="PF02734">
    <property type="entry name" value="Dak2"/>
    <property type="match status" value="1"/>
</dbReference>
<gene>
    <name evidence="19" type="ORF">g.18437</name>
</gene>
<reference evidence="19" key="1">
    <citation type="submission" date="2015-11" db="EMBL/GenBank/DDBJ databases">
        <title>De novo transcriptome assembly of four potential Pierce s Disease insect vectors from Arizona vineyards.</title>
        <authorList>
            <person name="Tassone E.E."/>
        </authorList>
    </citation>
    <scope>NUCLEOTIDE SEQUENCE</scope>
</reference>
<keyword evidence="5" id="KW-0808">Transferase</keyword>
<feature type="compositionally biased region" description="Polar residues" evidence="16">
    <location>
        <begin position="9"/>
        <end position="18"/>
    </location>
</feature>
<dbReference type="Gene3D" id="1.25.40.340">
    <property type="match status" value="1"/>
</dbReference>
<keyword evidence="6" id="KW-0547">Nucleotide-binding</keyword>
<dbReference type="FunFam" id="3.40.50.10440:FF:000001">
    <property type="entry name" value="Dihydroxyacetone kinase, DhaK subunit"/>
    <property type="match status" value="1"/>
</dbReference>
<dbReference type="EC" id="2.7.1.29" evidence="1"/>
<dbReference type="PANTHER" id="PTHR28629">
    <property type="entry name" value="TRIOKINASE/FMN CYCLASE"/>
    <property type="match status" value="1"/>
</dbReference>
<evidence type="ECO:0000256" key="1">
    <source>
        <dbReference type="ARBA" id="ARBA00012107"/>
    </source>
</evidence>
<evidence type="ECO:0000256" key="16">
    <source>
        <dbReference type="SAM" id="MobiDB-lite"/>
    </source>
</evidence>
<evidence type="ECO:0000256" key="11">
    <source>
        <dbReference type="ARBA" id="ARBA00045490"/>
    </source>
</evidence>
<name>A0A1B6KGB5_9HEMI</name>
<evidence type="ECO:0000256" key="2">
    <source>
        <dbReference type="ARBA" id="ARBA00012110"/>
    </source>
</evidence>
<protein>
    <recommendedName>
        <fullName evidence="4">Triokinase/FMN cyclase</fullName>
        <ecNumber evidence="2">2.7.1.28</ecNumber>
        <ecNumber evidence="1">2.7.1.29</ecNumber>
        <ecNumber evidence="3">4.6.1.15</ecNumber>
    </recommendedName>
    <alternativeName>
        <fullName evidence="10">Bifunctional ATP-dependent dihydroxyacetone kinase/FAD-AMP lyase (cyclizing)</fullName>
    </alternativeName>
</protein>
<evidence type="ECO:0000256" key="7">
    <source>
        <dbReference type="ARBA" id="ARBA00022777"/>
    </source>
</evidence>
<keyword evidence="7" id="KW-0418">Kinase</keyword>
<comment type="catalytic activity">
    <reaction evidence="15">
        <text>dihydroxyacetone + ATP = dihydroxyacetone phosphate + ADP + H(+)</text>
        <dbReference type="Rhea" id="RHEA:15773"/>
        <dbReference type="ChEBI" id="CHEBI:15378"/>
        <dbReference type="ChEBI" id="CHEBI:16016"/>
        <dbReference type="ChEBI" id="CHEBI:30616"/>
        <dbReference type="ChEBI" id="CHEBI:57642"/>
        <dbReference type="ChEBI" id="CHEBI:456216"/>
        <dbReference type="EC" id="2.7.1.29"/>
    </reaction>
</comment>
<dbReference type="Pfam" id="PF02733">
    <property type="entry name" value="Dak1"/>
    <property type="match status" value="1"/>
</dbReference>
<evidence type="ECO:0000259" key="17">
    <source>
        <dbReference type="PROSITE" id="PS51480"/>
    </source>
</evidence>
<evidence type="ECO:0000256" key="13">
    <source>
        <dbReference type="ARBA" id="ARBA00047974"/>
    </source>
</evidence>
<evidence type="ECO:0000256" key="3">
    <source>
        <dbReference type="ARBA" id="ARBA00012578"/>
    </source>
</evidence>
<keyword evidence="8" id="KW-0067">ATP-binding</keyword>
<dbReference type="AlphaFoldDB" id="A0A1B6KGB5"/>
<dbReference type="GO" id="GO:0019563">
    <property type="term" value="P:glycerol catabolic process"/>
    <property type="evidence" value="ECO:0007669"/>
    <property type="project" value="TreeGrafter"/>
</dbReference>
<evidence type="ECO:0000259" key="18">
    <source>
        <dbReference type="PROSITE" id="PS51481"/>
    </source>
</evidence>
<dbReference type="PROSITE" id="PS51480">
    <property type="entry name" value="DHAL"/>
    <property type="match status" value="1"/>
</dbReference>
<dbReference type="EC" id="2.7.1.28" evidence="2"/>
<dbReference type="GO" id="GO:0050354">
    <property type="term" value="F:triokinase activity"/>
    <property type="evidence" value="ECO:0007669"/>
    <property type="project" value="UniProtKB-EC"/>
</dbReference>
<proteinExistence type="predicted"/>
<dbReference type="GO" id="GO:0005829">
    <property type="term" value="C:cytosol"/>
    <property type="evidence" value="ECO:0007669"/>
    <property type="project" value="TreeGrafter"/>
</dbReference>
<accession>A0A1B6KGB5</accession>
<organism evidence="19">
    <name type="scientific">Graphocephala atropunctata</name>
    <dbReference type="NCBI Taxonomy" id="36148"/>
    <lineage>
        <taxon>Eukaryota</taxon>
        <taxon>Metazoa</taxon>
        <taxon>Ecdysozoa</taxon>
        <taxon>Arthropoda</taxon>
        <taxon>Hexapoda</taxon>
        <taxon>Insecta</taxon>
        <taxon>Pterygota</taxon>
        <taxon>Neoptera</taxon>
        <taxon>Paraneoptera</taxon>
        <taxon>Hemiptera</taxon>
        <taxon>Auchenorrhyncha</taxon>
        <taxon>Membracoidea</taxon>
        <taxon>Cicadellidae</taxon>
        <taxon>Cicadellinae</taxon>
        <taxon>Cicadellini</taxon>
        <taxon>Graphocephala</taxon>
    </lineage>
</organism>
<evidence type="ECO:0000256" key="5">
    <source>
        <dbReference type="ARBA" id="ARBA00022679"/>
    </source>
</evidence>
<dbReference type="InterPro" id="IPR004006">
    <property type="entry name" value="DhaK_dom"/>
</dbReference>
<dbReference type="EC" id="4.6.1.15" evidence="3"/>
<evidence type="ECO:0000313" key="19">
    <source>
        <dbReference type="EMBL" id="JAT10507.1"/>
    </source>
</evidence>
<dbReference type="PANTHER" id="PTHR28629:SF4">
    <property type="entry name" value="TRIOKINASE_FMN CYCLASE"/>
    <property type="match status" value="1"/>
</dbReference>
<dbReference type="GO" id="GO:0005524">
    <property type="term" value="F:ATP binding"/>
    <property type="evidence" value="ECO:0007669"/>
    <property type="project" value="UniProtKB-KW"/>
</dbReference>
<keyword evidence="9" id="KW-0170">Cobalt</keyword>
<comment type="catalytic activity">
    <reaction evidence="13">
        <text>D-glyceraldehyde + ATP = D-glyceraldehyde 3-phosphate + ADP + H(+)</text>
        <dbReference type="Rhea" id="RHEA:13941"/>
        <dbReference type="ChEBI" id="CHEBI:15378"/>
        <dbReference type="ChEBI" id="CHEBI:17378"/>
        <dbReference type="ChEBI" id="CHEBI:30616"/>
        <dbReference type="ChEBI" id="CHEBI:59776"/>
        <dbReference type="ChEBI" id="CHEBI:456216"/>
        <dbReference type="EC" id="2.7.1.28"/>
    </reaction>
</comment>
<dbReference type="Gene3D" id="3.30.1180.20">
    <property type="entry name" value="Dihydroxyacetone kinase, domain 2"/>
    <property type="match status" value="1"/>
</dbReference>